<protein>
    <recommendedName>
        <fullName evidence="1">Protein kinase domain-containing protein</fullName>
    </recommendedName>
</protein>
<dbReference type="InterPro" id="IPR040976">
    <property type="entry name" value="Pkinase_fungal"/>
</dbReference>
<proteinExistence type="predicted"/>
<dbReference type="Pfam" id="PF17667">
    <property type="entry name" value="Pkinase_fungal"/>
    <property type="match status" value="2"/>
</dbReference>
<accession>A0A0C9TIH1</accession>
<name>A0A0C9TIH1_PAXIN</name>
<dbReference type="InterPro" id="IPR011009">
    <property type="entry name" value="Kinase-like_dom_sf"/>
</dbReference>
<keyword evidence="3" id="KW-1185">Reference proteome</keyword>
<sequence length="453" mass="51239">MQCANIAANHVLNFIVIGDEIWIWNYDHQGLIGVGGFNFVQDLPRFLVLLYALQRFNLEDWGRNPAFKPQPNGDDVTVKVDDTELTLKESVIDTRLVLKGRGTGVVDVTCENLELEKPPEEAEGGMVAKIYWAEEARTSEETILDKVKEVAGNDEAVRGHVPILLLAKKFPVSTSTIRKALGLDDPDKGSRTLFLLVFKKLSPIEELQGDELFDAWRQCVLCHYILWKAGIYHRDVSCENLMYYRVDSNVVGVLNDYDLASLAREDNPLGNERNGTTPYMAIDLLRADGQAGNVKHIYRHDMESFIWVFIWISIQYKDGKLRDRGPLDAFAKVDARGCVKEKRNFLADPQAYCDIPGRVYGLVIFLGRQQHPREDTRSELQAAKTALRESLADLAPDVSRIAELEQEIAKHELDLEEKSDDAVFTEFAKQIRVETASVDTIISRSSKLEPEDK</sequence>
<dbReference type="PROSITE" id="PS50011">
    <property type="entry name" value="PROTEIN_KINASE_DOM"/>
    <property type="match status" value="1"/>
</dbReference>
<dbReference type="SUPFAM" id="SSF56112">
    <property type="entry name" value="Protein kinase-like (PK-like)"/>
    <property type="match status" value="1"/>
</dbReference>
<dbReference type="EMBL" id="KN819403">
    <property type="protein sequence ID" value="KIJ10548.1"/>
    <property type="molecule type" value="Genomic_DNA"/>
</dbReference>
<evidence type="ECO:0000313" key="3">
    <source>
        <dbReference type="Proteomes" id="UP000053647"/>
    </source>
</evidence>
<dbReference type="GO" id="GO:0005524">
    <property type="term" value="F:ATP binding"/>
    <property type="evidence" value="ECO:0007669"/>
    <property type="project" value="InterPro"/>
</dbReference>
<evidence type="ECO:0000259" key="1">
    <source>
        <dbReference type="PROSITE" id="PS50011"/>
    </source>
</evidence>
<feature type="domain" description="Protein kinase" evidence="1">
    <location>
        <begin position="26"/>
        <end position="453"/>
    </location>
</feature>
<dbReference type="Gene3D" id="1.10.510.10">
    <property type="entry name" value="Transferase(Phosphotransferase) domain 1"/>
    <property type="match status" value="1"/>
</dbReference>
<dbReference type="InterPro" id="IPR000719">
    <property type="entry name" value="Prot_kinase_dom"/>
</dbReference>
<dbReference type="HOGENOM" id="CLU_045218_2_0_1"/>
<dbReference type="OrthoDB" id="5569250at2759"/>
<dbReference type="Proteomes" id="UP000053647">
    <property type="component" value="Unassembled WGS sequence"/>
</dbReference>
<gene>
    <name evidence="2" type="ORF">PAXINDRAFT_101973</name>
</gene>
<dbReference type="GO" id="GO:0004672">
    <property type="term" value="F:protein kinase activity"/>
    <property type="evidence" value="ECO:0007669"/>
    <property type="project" value="InterPro"/>
</dbReference>
<organism evidence="2 3">
    <name type="scientific">Paxillus involutus ATCC 200175</name>
    <dbReference type="NCBI Taxonomy" id="664439"/>
    <lineage>
        <taxon>Eukaryota</taxon>
        <taxon>Fungi</taxon>
        <taxon>Dikarya</taxon>
        <taxon>Basidiomycota</taxon>
        <taxon>Agaricomycotina</taxon>
        <taxon>Agaricomycetes</taxon>
        <taxon>Agaricomycetidae</taxon>
        <taxon>Boletales</taxon>
        <taxon>Paxilineae</taxon>
        <taxon>Paxillaceae</taxon>
        <taxon>Paxillus</taxon>
    </lineage>
</organism>
<reference evidence="2 3" key="1">
    <citation type="submission" date="2014-06" db="EMBL/GenBank/DDBJ databases">
        <authorList>
            <consortium name="DOE Joint Genome Institute"/>
            <person name="Kuo A."/>
            <person name="Kohler A."/>
            <person name="Nagy L.G."/>
            <person name="Floudas D."/>
            <person name="Copeland A."/>
            <person name="Barry K.W."/>
            <person name="Cichocki N."/>
            <person name="Veneault-Fourrey C."/>
            <person name="LaButti K."/>
            <person name="Lindquist E.A."/>
            <person name="Lipzen A."/>
            <person name="Lundell T."/>
            <person name="Morin E."/>
            <person name="Murat C."/>
            <person name="Sun H."/>
            <person name="Tunlid A."/>
            <person name="Henrissat B."/>
            <person name="Grigoriev I.V."/>
            <person name="Hibbett D.S."/>
            <person name="Martin F."/>
            <person name="Nordberg H.P."/>
            <person name="Cantor M.N."/>
            <person name="Hua S.X."/>
        </authorList>
    </citation>
    <scope>NUCLEOTIDE SEQUENCE [LARGE SCALE GENOMIC DNA]</scope>
    <source>
        <strain evidence="2 3">ATCC 200175</strain>
    </source>
</reference>
<reference evidence="3" key="2">
    <citation type="submission" date="2015-01" db="EMBL/GenBank/DDBJ databases">
        <title>Evolutionary Origins and Diversification of the Mycorrhizal Mutualists.</title>
        <authorList>
            <consortium name="DOE Joint Genome Institute"/>
            <consortium name="Mycorrhizal Genomics Consortium"/>
            <person name="Kohler A."/>
            <person name="Kuo A."/>
            <person name="Nagy L.G."/>
            <person name="Floudas D."/>
            <person name="Copeland A."/>
            <person name="Barry K.W."/>
            <person name="Cichocki N."/>
            <person name="Veneault-Fourrey C."/>
            <person name="LaButti K."/>
            <person name="Lindquist E.A."/>
            <person name="Lipzen A."/>
            <person name="Lundell T."/>
            <person name="Morin E."/>
            <person name="Murat C."/>
            <person name="Riley R."/>
            <person name="Ohm R."/>
            <person name="Sun H."/>
            <person name="Tunlid A."/>
            <person name="Henrissat B."/>
            <person name="Grigoriev I.V."/>
            <person name="Hibbett D.S."/>
            <person name="Martin F."/>
        </authorList>
    </citation>
    <scope>NUCLEOTIDE SEQUENCE [LARGE SCALE GENOMIC DNA]</scope>
    <source>
        <strain evidence="3">ATCC 200175</strain>
    </source>
</reference>
<dbReference type="PANTHER" id="PTHR38248">
    <property type="entry name" value="FUNK1 6"/>
    <property type="match status" value="1"/>
</dbReference>
<evidence type="ECO:0000313" key="2">
    <source>
        <dbReference type="EMBL" id="KIJ10548.1"/>
    </source>
</evidence>
<dbReference type="AlphaFoldDB" id="A0A0C9TIH1"/>
<dbReference type="PANTHER" id="PTHR38248:SF2">
    <property type="entry name" value="FUNK1 11"/>
    <property type="match status" value="1"/>
</dbReference>